<dbReference type="AlphaFoldDB" id="A0A2M8P0C2"/>
<keyword evidence="8 9" id="KW-0472">Membrane</keyword>
<organism evidence="11 12">
    <name type="scientific">Candidatus Thermofonsia Clade 1 bacterium</name>
    <dbReference type="NCBI Taxonomy" id="2364210"/>
    <lineage>
        <taxon>Bacteria</taxon>
        <taxon>Bacillati</taxon>
        <taxon>Chloroflexota</taxon>
        <taxon>Candidatus Thermofontia</taxon>
        <taxon>Candidatus Thermofonsia Clade 1</taxon>
    </lineage>
</organism>
<evidence type="ECO:0000256" key="3">
    <source>
        <dbReference type="ARBA" id="ARBA00022448"/>
    </source>
</evidence>
<feature type="transmembrane region" description="Helical" evidence="9">
    <location>
        <begin position="31"/>
        <end position="51"/>
    </location>
</feature>
<evidence type="ECO:0000256" key="1">
    <source>
        <dbReference type="ARBA" id="ARBA00004429"/>
    </source>
</evidence>
<protein>
    <recommendedName>
        <fullName evidence="9">Transport permease protein</fullName>
    </recommendedName>
</protein>
<evidence type="ECO:0000313" key="11">
    <source>
        <dbReference type="EMBL" id="PJF30992.1"/>
    </source>
</evidence>
<dbReference type="EMBL" id="PGTK01000005">
    <property type="protein sequence ID" value="PJF30992.1"/>
    <property type="molecule type" value="Genomic_DNA"/>
</dbReference>
<feature type="transmembrane region" description="Helical" evidence="9">
    <location>
        <begin position="168"/>
        <end position="186"/>
    </location>
</feature>
<keyword evidence="7 9" id="KW-1133">Transmembrane helix</keyword>
<dbReference type="GO" id="GO:0005886">
    <property type="term" value="C:plasma membrane"/>
    <property type="evidence" value="ECO:0007669"/>
    <property type="project" value="UniProtKB-SubCell"/>
</dbReference>
<evidence type="ECO:0000256" key="6">
    <source>
        <dbReference type="ARBA" id="ARBA00022692"/>
    </source>
</evidence>
<evidence type="ECO:0000256" key="8">
    <source>
        <dbReference type="ARBA" id="ARBA00023136"/>
    </source>
</evidence>
<proteinExistence type="inferred from homology"/>
<feature type="transmembrane region" description="Helical" evidence="9">
    <location>
        <begin position="229"/>
        <end position="251"/>
    </location>
</feature>
<keyword evidence="5" id="KW-0997">Cell inner membrane</keyword>
<accession>A0A2M8P0C2</accession>
<feature type="domain" description="ABC transmembrane type-2" evidence="10">
    <location>
        <begin position="27"/>
        <end position="253"/>
    </location>
</feature>
<dbReference type="InterPro" id="IPR013525">
    <property type="entry name" value="ABC2_TM"/>
</dbReference>
<dbReference type="GO" id="GO:0140359">
    <property type="term" value="F:ABC-type transporter activity"/>
    <property type="evidence" value="ECO:0007669"/>
    <property type="project" value="InterPro"/>
</dbReference>
<reference evidence="11 12" key="1">
    <citation type="submission" date="2017-11" db="EMBL/GenBank/DDBJ databases">
        <title>Evolution of Phototrophy in the Chloroflexi Phylum Driven by Horizontal Gene Transfer.</title>
        <authorList>
            <person name="Ward L.M."/>
            <person name="Hemp J."/>
            <person name="Shih P.M."/>
            <person name="Mcglynn S.E."/>
            <person name="Fischer W."/>
        </authorList>
    </citation>
    <scope>NUCLEOTIDE SEQUENCE [LARGE SCALE GENOMIC DNA]</scope>
    <source>
        <strain evidence="11">CP2_2F</strain>
    </source>
</reference>
<comment type="subcellular location">
    <subcellularLocation>
        <location evidence="1">Cell inner membrane</location>
        <topology evidence="1">Multi-pass membrane protein</topology>
    </subcellularLocation>
    <subcellularLocation>
        <location evidence="9">Cell membrane</location>
        <topology evidence="9">Multi-pass membrane protein</topology>
    </subcellularLocation>
</comment>
<evidence type="ECO:0000256" key="2">
    <source>
        <dbReference type="ARBA" id="ARBA00007783"/>
    </source>
</evidence>
<feature type="transmembrane region" description="Helical" evidence="9">
    <location>
        <begin position="101"/>
        <end position="125"/>
    </location>
</feature>
<dbReference type="InterPro" id="IPR047817">
    <property type="entry name" value="ABC2_TM_bact-type"/>
</dbReference>
<dbReference type="PANTHER" id="PTHR30413:SF8">
    <property type="entry name" value="TRANSPORT PERMEASE PROTEIN"/>
    <property type="match status" value="1"/>
</dbReference>
<keyword evidence="4 9" id="KW-1003">Cell membrane</keyword>
<dbReference type="Proteomes" id="UP000228921">
    <property type="component" value="Unassembled WGS sequence"/>
</dbReference>
<dbReference type="PROSITE" id="PS51012">
    <property type="entry name" value="ABC_TM2"/>
    <property type="match status" value="1"/>
</dbReference>
<comment type="caution">
    <text evidence="11">The sequence shown here is derived from an EMBL/GenBank/DDBJ whole genome shotgun (WGS) entry which is preliminary data.</text>
</comment>
<dbReference type="GO" id="GO:0015920">
    <property type="term" value="P:lipopolysaccharide transport"/>
    <property type="evidence" value="ECO:0007669"/>
    <property type="project" value="TreeGrafter"/>
</dbReference>
<sequence length="261" mass="28435">MRLWRYRDAVLSLTLLNLRLRYNNTLIGAAWSLVNPLFFTLIFTFVFTVLLPNATPDFPIFVLSALLAWNYFQAAVLNAAISVTNGRGLVLKIAFPRAVLPAAAVLTELVTFCLALGAVLVLLYLTGRGLGAGLLAVPLLVVLLTCLAGGLGMIFAALNVYLRDTQEFLSVFMFGWFFMTPIIYSLEAIPPERLIAGVSARALIQLVNPLSPLISAFRQAIYERRLPDLELIGASALAAAIFLGIGALIFGRASRRFAESL</sequence>
<comment type="similarity">
    <text evidence="2 9">Belongs to the ABC-2 integral membrane protein family.</text>
</comment>
<evidence type="ECO:0000256" key="4">
    <source>
        <dbReference type="ARBA" id="ARBA00022475"/>
    </source>
</evidence>
<feature type="transmembrane region" description="Helical" evidence="9">
    <location>
        <begin position="58"/>
        <end position="81"/>
    </location>
</feature>
<evidence type="ECO:0000256" key="9">
    <source>
        <dbReference type="RuleBase" id="RU361157"/>
    </source>
</evidence>
<keyword evidence="6 9" id="KW-0812">Transmembrane</keyword>
<evidence type="ECO:0000256" key="5">
    <source>
        <dbReference type="ARBA" id="ARBA00022519"/>
    </source>
</evidence>
<keyword evidence="3 9" id="KW-0813">Transport</keyword>
<evidence type="ECO:0000259" key="10">
    <source>
        <dbReference type="PROSITE" id="PS51012"/>
    </source>
</evidence>
<feature type="transmembrane region" description="Helical" evidence="9">
    <location>
        <begin position="137"/>
        <end position="162"/>
    </location>
</feature>
<dbReference type="Pfam" id="PF01061">
    <property type="entry name" value="ABC2_membrane"/>
    <property type="match status" value="1"/>
</dbReference>
<evidence type="ECO:0000313" key="12">
    <source>
        <dbReference type="Proteomes" id="UP000228921"/>
    </source>
</evidence>
<name>A0A2M8P0C2_9CHLR</name>
<dbReference type="PANTHER" id="PTHR30413">
    <property type="entry name" value="INNER MEMBRANE TRANSPORT PERMEASE"/>
    <property type="match status" value="1"/>
</dbReference>
<evidence type="ECO:0000256" key="7">
    <source>
        <dbReference type="ARBA" id="ARBA00022989"/>
    </source>
</evidence>
<gene>
    <name evidence="11" type="ORF">CUN51_05800</name>
</gene>